<proteinExistence type="predicted"/>
<keyword evidence="2" id="KW-1185">Reference proteome</keyword>
<dbReference type="Proteomes" id="UP000324222">
    <property type="component" value="Unassembled WGS sequence"/>
</dbReference>
<reference evidence="1 2" key="1">
    <citation type="submission" date="2019-05" db="EMBL/GenBank/DDBJ databases">
        <title>Another draft genome of Portunus trituberculatus and its Hox gene families provides insights of decapod evolution.</title>
        <authorList>
            <person name="Jeong J.-H."/>
            <person name="Song I."/>
            <person name="Kim S."/>
            <person name="Choi T."/>
            <person name="Kim D."/>
            <person name="Ryu S."/>
            <person name="Kim W."/>
        </authorList>
    </citation>
    <scope>NUCLEOTIDE SEQUENCE [LARGE SCALE GENOMIC DNA]</scope>
    <source>
        <tissue evidence="1">Muscle</tissue>
    </source>
</reference>
<gene>
    <name evidence="1" type="ORF">E2C01_087099</name>
</gene>
<comment type="caution">
    <text evidence="1">The sequence shown here is derived from an EMBL/GenBank/DDBJ whole genome shotgun (WGS) entry which is preliminary data.</text>
</comment>
<accession>A0A5B7JB31</accession>
<evidence type="ECO:0000313" key="1">
    <source>
        <dbReference type="EMBL" id="MPC92029.1"/>
    </source>
</evidence>
<organism evidence="1 2">
    <name type="scientific">Portunus trituberculatus</name>
    <name type="common">Swimming crab</name>
    <name type="synonym">Neptunus trituberculatus</name>
    <dbReference type="NCBI Taxonomy" id="210409"/>
    <lineage>
        <taxon>Eukaryota</taxon>
        <taxon>Metazoa</taxon>
        <taxon>Ecdysozoa</taxon>
        <taxon>Arthropoda</taxon>
        <taxon>Crustacea</taxon>
        <taxon>Multicrustacea</taxon>
        <taxon>Malacostraca</taxon>
        <taxon>Eumalacostraca</taxon>
        <taxon>Eucarida</taxon>
        <taxon>Decapoda</taxon>
        <taxon>Pleocyemata</taxon>
        <taxon>Brachyura</taxon>
        <taxon>Eubrachyura</taxon>
        <taxon>Portunoidea</taxon>
        <taxon>Portunidae</taxon>
        <taxon>Portuninae</taxon>
        <taxon>Portunus</taxon>
    </lineage>
</organism>
<name>A0A5B7JB31_PORTR</name>
<evidence type="ECO:0000313" key="2">
    <source>
        <dbReference type="Proteomes" id="UP000324222"/>
    </source>
</evidence>
<protein>
    <submittedName>
        <fullName evidence="1">Uncharacterized protein</fullName>
    </submittedName>
</protein>
<dbReference type="AlphaFoldDB" id="A0A5B7JB31"/>
<dbReference type="EMBL" id="VSRR010089862">
    <property type="protein sequence ID" value="MPC92029.1"/>
    <property type="molecule type" value="Genomic_DNA"/>
</dbReference>
<sequence length="52" mass="5746">MVVQWLRKSGTLLNQTGMLNPVPGCLRITCKRETSINYTTEHAVSTHTSPCA</sequence>